<organism evidence="1 2">
    <name type="scientific">Wenyingzhuangia gilva</name>
    <dbReference type="NCBI Taxonomy" id="3057677"/>
    <lineage>
        <taxon>Bacteria</taxon>
        <taxon>Pseudomonadati</taxon>
        <taxon>Bacteroidota</taxon>
        <taxon>Flavobacteriia</taxon>
        <taxon>Flavobacteriales</taxon>
        <taxon>Flavobacteriaceae</taxon>
        <taxon>Wenyingzhuangia</taxon>
    </lineage>
</organism>
<dbReference type="RefSeq" id="WP_302885265.1">
    <property type="nucleotide sequence ID" value="NZ_JAUMIT010000013.1"/>
</dbReference>
<dbReference type="Proteomes" id="UP001168642">
    <property type="component" value="Unassembled WGS sequence"/>
</dbReference>
<reference evidence="1" key="1">
    <citation type="submission" date="2023-07" db="EMBL/GenBank/DDBJ databases">
        <title>Wenyingzhuangia sp. chi5 genome sequencing and assembly.</title>
        <authorList>
            <person name="Park S."/>
        </authorList>
    </citation>
    <scope>NUCLEOTIDE SEQUENCE</scope>
    <source>
        <strain evidence="1">Chi5</strain>
    </source>
</reference>
<protein>
    <submittedName>
        <fullName evidence="1">Uncharacterized protein</fullName>
    </submittedName>
</protein>
<gene>
    <name evidence="1" type="ORF">QVZ41_13995</name>
</gene>
<proteinExistence type="predicted"/>
<accession>A0ABT8VVE7</accession>
<evidence type="ECO:0000313" key="1">
    <source>
        <dbReference type="EMBL" id="MDO3695959.1"/>
    </source>
</evidence>
<keyword evidence="2" id="KW-1185">Reference proteome</keyword>
<dbReference type="EMBL" id="JAUMIT010000013">
    <property type="protein sequence ID" value="MDO3695959.1"/>
    <property type="molecule type" value="Genomic_DNA"/>
</dbReference>
<sequence length="80" mass="9221">MENSDIKRVKICDIKELTINTDSFSKKGQNISIREDAFVDFKFITGNGDKISCKFPVDLLFYYLFVKRHSNIDCISSTMS</sequence>
<comment type="caution">
    <text evidence="1">The sequence shown here is derived from an EMBL/GenBank/DDBJ whole genome shotgun (WGS) entry which is preliminary data.</text>
</comment>
<name>A0ABT8VVE7_9FLAO</name>
<evidence type="ECO:0000313" key="2">
    <source>
        <dbReference type="Proteomes" id="UP001168642"/>
    </source>
</evidence>